<evidence type="ECO:0008006" key="4">
    <source>
        <dbReference type="Google" id="ProtNLM"/>
    </source>
</evidence>
<proteinExistence type="predicted"/>
<dbReference type="Proteomes" id="UP001159363">
    <property type="component" value="Chromosome 3"/>
</dbReference>
<sequence length="92" mass="10265">MTSNHKKEEFSPKAPGRPSSSTNSECLTGHHFPISDSYHSKKHSTRLCGMCSCVHDVKGKKARRESQYVCKECDIALSIVPCVRAFHSVRNS</sequence>
<evidence type="ECO:0000313" key="2">
    <source>
        <dbReference type="EMBL" id="KAJ8889144.1"/>
    </source>
</evidence>
<reference evidence="2 3" key="1">
    <citation type="submission" date="2023-02" db="EMBL/GenBank/DDBJ databases">
        <title>LHISI_Scaffold_Assembly.</title>
        <authorList>
            <person name="Stuart O.P."/>
            <person name="Cleave R."/>
            <person name="Magrath M.J.L."/>
            <person name="Mikheyev A.S."/>
        </authorList>
    </citation>
    <scope>NUCLEOTIDE SEQUENCE [LARGE SCALE GENOMIC DNA]</scope>
    <source>
        <strain evidence="2">Daus_M_001</strain>
        <tissue evidence="2">Leg muscle</tissue>
    </source>
</reference>
<protein>
    <recommendedName>
        <fullName evidence="4">PiggyBac transposable element-derived protein 4 C-terminal zinc-ribbon domain-containing protein</fullName>
    </recommendedName>
</protein>
<accession>A0ABQ9HXP4</accession>
<gene>
    <name evidence="2" type="ORF">PR048_008638</name>
</gene>
<evidence type="ECO:0000256" key="1">
    <source>
        <dbReference type="SAM" id="MobiDB-lite"/>
    </source>
</evidence>
<dbReference type="EMBL" id="JARBHB010000003">
    <property type="protein sequence ID" value="KAJ8889144.1"/>
    <property type="molecule type" value="Genomic_DNA"/>
</dbReference>
<feature type="compositionally biased region" description="Basic and acidic residues" evidence="1">
    <location>
        <begin position="1"/>
        <end position="11"/>
    </location>
</feature>
<comment type="caution">
    <text evidence="2">The sequence shown here is derived from an EMBL/GenBank/DDBJ whole genome shotgun (WGS) entry which is preliminary data.</text>
</comment>
<keyword evidence="3" id="KW-1185">Reference proteome</keyword>
<organism evidence="2 3">
    <name type="scientific">Dryococelus australis</name>
    <dbReference type="NCBI Taxonomy" id="614101"/>
    <lineage>
        <taxon>Eukaryota</taxon>
        <taxon>Metazoa</taxon>
        <taxon>Ecdysozoa</taxon>
        <taxon>Arthropoda</taxon>
        <taxon>Hexapoda</taxon>
        <taxon>Insecta</taxon>
        <taxon>Pterygota</taxon>
        <taxon>Neoptera</taxon>
        <taxon>Polyneoptera</taxon>
        <taxon>Phasmatodea</taxon>
        <taxon>Verophasmatodea</taxon>
        <taxon>Anareolatae</taxon>
        <taxon>Phasmatidae</taxon>
        <taxon>Eurycanthinae</taxon>
        <taxon>Dryococelus</taxon>
    </lineage>
</organism>
<evidence type="ECO:0000313" key="3">
    <source>
        <dbReference type="Proteomes" id="UP001159363"/>
    </source>
</evidence>
<feature type="region of interest" description="Disordered" evidence="1">
    <location>
        <begin position="1"/>
        <end position="25"/>
    </location>
</feature>
<name>A0ABQ9HXP4_9NEOP</name>